<gene>
    <name evidence="1" type="ORF">RhiirA5_383855</name>
</gene>
<dbReference type="Proteomes" id="UP000232722">
    <property type="component" value="Unassembled WGS sequence"/>
</dbReference>
<reference evidence="1 2" key="1">
    <citation type="submission" date="2016-04" db="EMBL/GenBank/DDBJ databases">
        <title>Genome analyses suggest a sexual origin of heterokaryosis in a supposedly ancient asexual fungus.</title>
        <authorList>
            <person name="Ropars J."/>
            <person name="Sedzielewska K."/>
            <person name="Noel J."/>
            <person name="Charron P."/>
            <person name="Farinelli L."/>
            <person name="Marton T."/>
            <person name="Kruger M."/>
            <person name="Pelin A."/>
            <person name="Brachmann A."/>
            <person name="Corradi N."/>
        </authorList>
    </citation>
    <scope>NUCLEOTIDE SEQUENCE [LARGE SCALE GENOMIC DNA]</scope>
    <source>
        <strain evidence="1 2">A5</strain>
    </source>
</reference>
<dbReference type="EMBL" id="LLXJ01002596">
    <property type="protein sequence ID" value="PKB98526.1"/>
    <property type="molecule type" value="Genomic_DNA"/>
</dbReference>
<proteinExistence type="predicted"/>
<evidence type="ECO:0000313" key="1">
    <source>
        <dbReference type="EMBL" id="PKB98526.1"/>
    </source>
</evidence>
<evidence type="ECO:0008006" key="3">
    <source>
        <dbReference type="Google" id="ProtNLM"/>
    </source>
</evidence>
<evidence type="ECO:0000313" key="2">
    <source>
        <dbReference type="Proteomes" id="UP000232722"/>
    </source>
</evidence>
<sequence>MKKVADRTFSSEKLEKDEFQPIKDETALSKEAGLVTAKYEWLEIGHIRKGFVNFQAKSYEAYPICEIKHKRDQLYGFLQNNGHFVLKCYRQNQYKSDHKGLAFGKVTKIFTKLKRGIVKRIGDAISNPHPLIELSEMSINVEKLKDAPEVYSDFLDIEKTTILIRSPPGTWKTTTLREIIMPLKDKVHEISSLSCYIWVSYQKSLSNELKSKLNELKASGF</sequence>
<protein>
    <recommendedName>
        <fullName evidence="3">Replication origin-binding protein domain-containing protein</fullName>
    </recommendedName>
</protein>
<name>A0A2N0NVC7_9GLOM</name>
<comment type="caution">
    <text evidence="1">The sequence shown here is derived from an EMBL/GenBank/DDBJ whole genome shotgun (WGS) entry which is preliminary data.</text>
</comment>
<dbReference type="VEuPathDB" id="FungiDB:RhiirA1_485665"/>
<dbReference type="AlphaFoldDB" id="A0A2N0NVC7"/>
<organism evidence="1 2">
    <name type="scientific">Rhizophagus irregularis</name>
    <dbReference type="NCBI Taxonomy" id="588596"/>
    <lineage>
        <taxon>Eukaryota</taxon>
        <taxon>Fungi</taxon>
        <taxon>Fungi incertae sedis</taxon>
        <taxon>Mucoromycota</taxon>
        <taxon>Glomeromycotina</taxon>
        <taxon>Glomeromycetes</taxon>
        <taxon>Glomerales</taxon>
        <taxon>Glomeraceae</taxon>
        <taxon>Rhizophagus</taxon>
    </lineage>
</organism>
<reference evidence="1 2" key="2">
    <citation type="submission" date="2017-09" db="EMBL/GenBank/DDBJ databases">
        <title>Extensive intraspecific genome diversity in a model arbuscular mycorrhizal fungus.</title>
        <authorList>
            <person name="Chen E.C."/>
            <person name="Morin E."/>
            <person name="Beaudet D."/>
            <person name="Noel J."/>
            <person name="Ndikumana S."/>
            <person name="Charron P."/>
            <person name="St-Onge C."/>
            <person name="Giorgi J."/>
            <person name="Grigoriev I.V."/>
            <person name="Roux C."/>
            <person name="Martin F.M."/>
            <person name="Corradi N."/>
        </authorList>
    </citation>
    <scope>NUCLEOTIDE SEQUENCE [LARGE SCALE GENOMIC DNA]</scope>
    <source>
        <strain evidence="1 2">A5</strain>
    </source>
</reference>
<dbReference type="VEuPathDB" id="FungiDB:FUN_013690"/>
<accession>A0A2N0NVC7</accession>